<dbReference type="SUPFAM" id="SSF117916">
    <property type="entry name" value="Fe-S cluster assembly (FSCA) domain-like"/>
    <property type="match status" value="1"/>
</dbReference>
<dbReference type="InterPro" id="IPR034904">
    <property type="entry name" value="FSCA_dom_sf"/>
</dbReference>
<dbReference type="EMBL" id="JACCCC010000001">
    <property type="protein sequence ID" value="NYE50934.1"/>
    <property type="molecule type" value="Genomic_DNA"/>
</dbReference>
<evidence type="ECO:0000259" key="2">
    <source>
        <dbReference type="Pfam" id="PF01883"/>
    </source>
</evidence>
<evidence type="ECO:0000313" key="4">
    <source>
        <dbReference type="Proteomes" id="UP000589036"/>
    </source>
</evidence>
<keyword evidence="4" id="KW-1185">Reference proteome</keyword>
<dbReference type="AlphaFoldDB" id="A0A852U9Z5"/>
<dbReference type="InterPro" id="IPR002744">
    <property type="entry name" value="MIP18-like"/>
</dbReference>
<proteinExistence type="predicted"/>
<sequence>MTTAAPAAALESAARRALDAVRDPELDEPITDLGFVAALEVSGRGEVLAELRLPTYFCAPNFAYLMVADAHDALRAVPGVAGVRVRLLDHFASEEINAGVAAGGDFTGAFPGLAEGDLADLRRTFRRKAHTACQERVARQLLRGGAAHEALVALTLGAVRGRVPEADLERLRRRRADLGLPDGPDAALLLDDDGRPVPLEGLPARLRFARTTRISIEGNSGWCRGLLGTRYGGEPGVPGEQGAPGRSGAPTEPEEQGAPSGRGRGEEPR</sequence>
<reference evidence="3 4" key="1">
    <citation type="submission" date="2020-07" db="EMBL/GenBank/DDBJ databases">
        <title>Sequencing the genomes of 1000 actinobacteria strains.</title>
        <authorList>
            <person name="Klenk H.-P."/>
        </authorList>
    </citation>
    <scope>NUCLEOTIDE SEQUENCE [LARGE SCALE GENOMIC DNA]</scope>
    <source>
        <strain evidence="3 4">CXB654</strain>
    </source>
</reference>
<comment type="caution">
    <text evidence="3">The sequence shown here is derived from an EMBL/GenBank/DDBJ whole genome shotgun (WGS) entry which is preliminary data.</text>
</comment>
<dbReference type="Pfam" id="PF01883">
    <property type="entry name" value="FeS_assembly_P"/>
    <property type="match status" value="1"/>
</dbReference>
<feature type="domain" description="MIP18 family-like" evidence="2">
    <location>
        <begin position="12"/>
        <end position="85"/>
    </location>
</feature>
<protein>
    <submittedName>
        <fullName evidence="3">Metal-sulfur cluster biosynthetic enzyme</fullName>
    </submittedName>
</protein>
<accession>A0A852U9Z5</accession>
<evidence type="ECO:0000313" key="3">
    <source>
        <dbReference type="EMBL" id="NYE50934.1"/>
    </source>
</evidence>
<organism evidence="3 4">
    <name type="scientific">Spinactinospora alkalitolerans</name>
    <dbReference type="NCBI Taxonomy" id="687207"/>
    <lineage>
        <taxon>Bacteria</taxon>
        <taxon>Bacillati</taxon>
        <taxon>Actinomycetota</taxon>
        <taxon>Actinomycetes</taxon>
        <taxon>Streptosporangiales</taxon>
        <taxon>Nocardiopsidaceae</taxon>
        <taxon>Spinactinospora</taxon>
    </lineage>
</organism>
<feature type="region of interest" description="Disordered" evidence="1">
    <location>
        <begin position="232"/>
        <end position="269"/>
    </location>
</feature>
<name>A0A852U9Z5_9ACTN</name>
<dbReference type="Proteomes" id="UP000589036">
    <property type="component" value="Unassembled WGS sequence"/>
</dbReference>
<evidence type="ECO:0000256" key="1">
    <source>
        <dbReference type="SAM" id="MobiDB-lite"/>
    </source>
</evidence>
<dbReference type="RefSeq" id="WP_179646336.1">
    <property type="nucleotide sequence ID" value="NZ_BAAAYY010000005.1"/>
</dbReference>
<dbReference type="Gene3D" id="3.30.300.130">
    <property type="entry name" value="Fe-S cluster assembly (FSCA)"/>
    <property type="match status" value="1"/>
</dbReference>
<gene>
    <name evidence="3" type="ORF">HDA32_006054</name>
</gene>